<feature type="transmembrane region" description="Helical" evidence="2">
    <location>
        <begin position="12"/>
        <end position="33"/>
    </location>
</feature>
<dbReference type="NCBIfam" id="TIGR02532">
    <property type="entry name" value="IV_pilin_GFxxxE"/>
    <property type="match status" value="1"/>
</dbReference>
<evidence type="ECO:0000313" key="4">
    <source>
        <dbReference type="Proteomes" id="UP000662873"/>
    </source>
</evidence>
<protein>
    <submittedName>
        <fullName evidence="3">Hypothetical conserved protein</fullName>
    </submittedName>
</protein>
<name>A0A809SAJ9_9BACT</name>
<dbReference type="PANTHER" id="PTHR30093">
    <property type="entry name" value="GENERAL SECRETION PATHWAY PROTEIN G"/>
    <property type="match status" value="1"/>
</dbReference>
<dbReference type="KEGG" id="npy:NPRO_19560"/>
<evidence type="ECO:0000256" key="2">
    <source>
        <dbReference type="SAM" id="Phobius"/>
    </source>
</evidence>
<dbReference type="SUPFAM" id="SSF54523">
    <property type="entry name" value="Pili subunits"/>
    <property type="match status" value="1"/>
</dbReference>
<keyword evidence="2" id="KW-0472">Membrane</keyword>
<keyword evidence="1" id="KW-0488">Methylation</keyword>
<evidence type="ECO:0000313" key="3">
    <source>
        <dbReference type="EMBL" id="BBO24361.1"/>
    </source>
</evidence>
<dbReference type="EMBL" id="AP021858">
    <property type="protein sequence ID" value="BBO24361.1"/>
    <property type="molecule type" value="Genomic_DNA"/>
</dbReference>
<gene>
    <name evidence="3" type="ORF">NPRO_19560</name>
</gene>
<sequence length="192" mass="21053">MINRKKHAFTLVEVLVSIGIIVILAALIMSAALKSVDSAKSTVCISNLRQIYAAMMVYREDNGEYPLDCQGWPGFAPYLGGTALHCPVGGAGGTHSRNCDYIMHMWWPDEIPGVPEKKECQTIRGPEWPAVIDSNHASTLNAAKSGNPFFLLIRVDGQVSRVPLQRLLDFIKLGAVKDSRWPCPKADGFSNL</sequence>
<dbReference type="GO" id="GO:0015628">
    <property type="term" value="P:protein secretion by the type II secretion system"/>
    <property type="evidence" value="ECO:0007669"/>
    <property type="project" value="InterPro"/>
</dbReference>
<evidence type="ECO:0000256" key="1">
    <source>
        <dbReference type="ARBA" id="ARBA00022481"/>
    </source>
</evidence>
<dbReference type="PRINTS" id="PR00813">
    <property type="entry name" value="BCTERIALGSPG"/>
</dbReference>
<dbReference type="Gene3D" id="3.30.700.10">
    <property type="entry name" value="Glycoprotein, Type 4 Pilin"/>
    <property type="match status" value="1"/>
</dbReference>
<keyword evidence="2" id="KW-1133">Transmembrane helix</keyword>
<dbReference type="InterPro" id="IPR000983">
    <property type="entry name" value="Bac_GSPG_pilin"/>
</dbReference>
<keyword evidence="2" id="KW-0812">Transmembrane</keyword>
<dbReference type="AlphaFoldDB" id="A0A809SAJ9"/>
<dbReference type="GO" id="GO:0015627">
    <property type="term" value="C:type II protein secretion system complex"/>
    <property type="evidence" value="ECO:0007669"/>
    <property type="project" value="InterPro"/>
</dbReference>
<dbReference type="Proteomes" id="UP000662873">
    <property type="component" value="Chromosome"/>
</dbReference>
<reference evidence="3" key="1">
    <citation type="journal article" name="DNA Res.">
        <title>The physiological potential of anammox bacteria as revealed by their core genome structure.</title>
        <authorList>
            <person name="Okubo T."/>
            <person name="Toyoda A."/>
            <person name="Fukuhara K."/>
            <person name="Uchiyama I."/>
            <person name="Harigaya Y."/>
            <person name="Kuroiwa M."/>
            <person name="Suzuki T."/>
            <person name="Murakami Y."/>
            <person name="Suwa Y."/>
            <person name="Takami H."/>
        </authorList>
    </citation>
    <scope>NUCLEOTIDE SEQUENCE</scope>
    <source>
        <strain evidence="3">317325-2</strain>
    </source>
</reference>
<dbReference type="InterPro" id="IPR012902">
    <property type="entry name" value="N_methyl_site"/>
</dbReference>
<accession>A0A809SAJ9</accession>
<dbReference type="Pfam" id="PF07963">
    <property type="entry name" value="N_methyl"/>
    <property type="match status" value="1"/>
</dbReference>
<organism evidence="3 4">
    <name type="scientific">Candidatus Nitrosymbiomonas proteolyticus</name>
    <dbReference type="NCBI Taxonomy" id="2608984"/>
    <lineage>
        <taxon>Bacteria</taxon>
        <taxon>Bacillati</taxon>
        <taxon>Armatimonadota</taxon>
        <taxon>Armatimonadota incertae sedis</taxon>
        <taxon>Candidatus Nitrosymbiomonas</taxon>
    </lineage>
</organism>
<proteinExistence type="predicted"/>
<dbReference type="InterPro" id="IPR045584">
    <property type="entry name" value="Pilin-like"/>
</dbReference>